<comment type="caution">
    <text evidence="2">The sequence shown here is derived from an EMBL/GenBank/DDBJ whole genome shotgun (WGS) entry which is preliminary data.</text>
</comment>
<feature type="region of interest" description="Disordered" evidence="1">
    <location>
        <begin position="1"/>
        <end position="24"/>
    </location>
</feature>
<proteinExistence type="predicted"/>
<dbReference type="RefSeq" id="XP_019030633.1">
    <property type="nucleotide sequence ID" value="XM_019177480.1"/>
</dbReference>
<sequence>MPSKTSFSRPDPNGNPSRVMVPTDAPPLTAVALNTDIVPEITDHLAWRAKAHPCDTDEPVTSPRETYSPITSALHLANQCLFNSHRCVHPSLYAEVSPFAPSDLVLYDAAYDSDFHTTTHHLVIHDINLSYVTSRYVAQHLEFYKAEPDEETFEEWNYHADEEQSWNMVEKYWHQDVISDWLFTATMRQCFMMIILRSISPFAQ</sequence>
<gene>
    <name evidence="2" type="ORF">L198_05393</name>
</gene>
<protein>
    <submittedName>
        <fullName evidence="2">Uncharacterized protein</fullName>
    </submittedName>
</protein>
<evidence type="ECO:0000313" key="2">
    <source>
        <dbReference type="EMBL" id="ODN93528.1"/>
    </source>
</evidence>
<evidence type="ECO:0000256" key="1">
    <source>
        <dbReference type="SAM" id="MobiDB-lite"/>
    </source>
</evidence>
<reference evidence="2 3" key="1">
    <citation type="submission" date="2016-06" db="EMBL/GenBank/DDBJ databases">
        <title>Evolution of pathogenesis and genome organization in the Tremellales.</title>
        <authorList>
            <person name="Cuomo C."/>
            <person name="Litvintseva A."/>
            <person name="Heitman J."/>
            <person name="Chen Y."/>
            <person name="Sun S."/>
            <person name="Springer D."/>
            <person name="Dromer F."/>
            <person name="Young S."/>
            <person name="Zeng Q."/>
            <person name="Chapman S."/>
            <person name="Gujja S."/>
            <person name="Saif S."/>
            <person name="Birren B."/>
        </authorList>
    </citation>
    <scope>NUCLEOTIDE SEQUENCE [LARGE SCALE GENOMIC DNA]</scope>
    <source>
        <strain evidence="2 3">CBS 7118</strain>
    </source>
</reference>
<dbReference type="AlphaFoldDB" id="A0A1E3IYA0"/>
<dbReference type="Proteomes" id="UP000094819">
    <property type="component" value="Unassembled WGS sequence"/>
</dbReference>
<dbReference type="EMBL" id="AWGH01000016">
    <property type="protein sequence ID" value="ODN93528.1"/>
    <property type="molecule type" value="Genomic_DNA"/>
</dbReference>
<evidence type="ECO:0000313" key="3">
    <source>
        <dbReference type="Proteomes" id="UP000094819"/>
    </source>
</evidence>
<keyword evidence="3" id="KW-1185">Reference proteome</keyword>
<organism evidence="2 3">
    <name type="scientific">Cryptococcus wingfieldii CBS 7118</name>
    <dbReference type="NCBI Taxonomy" id="1295528"/>
    <lineage>
        <taxon>Eukaryota</taxon>
        <taxon>Fungi</taxon>
        <taxon>Dikarya</taxon>
        <taxon>Basidiomycota</taxon>
        <taxon>Agaricomycotina</taxon>
        <taxon>Tremellomycetes</taxon>
        <taxon>Tremellales</taxon>
        <taxon>Cryptococcaceae</taxon>
        <taxon>Cryptococcus</taxon>
    </lineage>
</organism>
<accession>A0A1E3IYA0</accession>
<dbReference type="GeneID" id="30194606"/>
<name>A0A1E3IYA0_9TREE</name>